<dbReference type="PROSITE" id="PS51918">
    <property type="entry name" value="RADICAL_SAM"/>
    <property type="match status" value="1"/>
</dbReference>
<keyword evidence="10 14" id="KW-0408">Iron</keyword>
<dbReference type="SUPFAM" id="SSF102114">
    <property type="entry name" value="Radical SAM enzymes"/>
    <property type="match status" value="1"/>
</dbReference>
<comment type="cofactor">
    <cofactor evidence="14 16">
        <name>[4Fe-4S] cluster</name>
        <dbReference type="ChEBI" id="CHEBI:49883"/>
    </cofactor>
    <text evidence="14 16">Binds 1 [4Fe-4S] cluster. The cluster is coordinated with 3 cysteines and an exchangeable S-adenosyl-L-methionine.</text>
</comment>
<feature type="binding site" evidence="15">
    <location>
        <position position="167"/>
    </location>
    <ligand>
        <name>S-adenosyl-L-methionine</name>
        <dbReference type="ChEBI" id="CHEBI:59789"/>
        <label>2</label>
    </ligand>
</feature>
<evidence type="ECO:0000313" key="19">
    <source>
        <dbReference type="Proteomes" id="UP000076577"/>
    </source>
</evidence>
<feature type="binding site" evidence="15">
    <location>
        <position position="140"/>
    </location>
    <ligand>
        <name>S-adenosyl-L-methionine</name>
        <dbReference type="ChEBI" id="CHEBI:59789"/>
        <label>1</label>
    </ligand>
</feature>
<evidence type="ECO:0000256" key="3">
    <source>
        <dbReference type="ARBA" id="ARBA00005493"/>
    </source>
</evidence>
<dbReference type="RefSeq" id="WP_068006185.1">
    <property type="nucleotide sequence ID" value="NZ_FOFM01000001.1"/>
</dbReference>
<feature type="binding site" evidence="15">
    <location>
        <position position="238"/>
    </location>
    <ligand>
        <name>S-adenosyl-L-methionine</name>
        <dbReference type="ChEBI" id="CHEBI:59789"/>
        <label>2</label>
    </ligand>
</feature>
<evidence type="ECO:0000256" key="15">
    <source>
        <dbReference type="PIRSR" id="PIRSR000167-1"/>
    </source>
</evidence>
<keyword evidence="6 14" id="KW-0963">Cytoplasm</keyword>
<evidence type="ECO:0000256" key="13">
    <source>
        <dbReference type="ARBA" id="ARBA00048321"/>
    </source>
</evidence>
<keyword evidence="7 14" id="KW-0949">S-adenosyl-L-methionine</keyword>
<evidence type="ECO:0000256" key="7">
    <source>
        <dbReference type="ARBA" id="ARBA00022691"/>
    </source>
</evidence>
<keyword evidence="9 14" id="KW-0560">Oxidoreductase</keyword>
<dbReference type="GO" id="GO:0005737">
    <property type="term" value="C:cytoplasm"/>
    <property type="evidence" value="ECO:0007669"/>
    <property type="project" value="UniProtKB-SubCell"/>
</dbReference>
<dbReference type="SFLD" id="SFLDS00029">
    <property type="entry name" value="Radical_SAM"/>
    <property type="match status" value="1"/>
</dbReference>
<dbReference type="InterPro" id="IPR034505">
    <property type="entry name" value="Coproporphyrinogen-III_oxidase"/>
</dbReference>
<feature type="binding site" evidence="15">
    <location>
        <position position="204"/>
    </location>
    <ligand>
        <name>S-adenosyl-L-methionine</name>
        <dbReference type="ChEBI" id="CHEBI:59789"/>
        <label>2</label>
    </ligand>
</feature>
<feature type="binding site" evidence="16">
    <location>
        <position position="63"/>
    </location>
    <ligand>
        <name>[4Fe-4S] cluster</name>
        <dbReference type="ChEBI" id="CHEBI:49883"/>
        <note>4Fe-4S-S-AdoMet</note>
    </ligand>
</feature>
<dbReference type="InterPro" id="IPR006638">
    <property type="entry name" value="Elp3/MiaA/NifB-like_rSAM"/>
</dbReference>
<name>A0A165YL66_9HYPH</name>
<comment type="similarity">
    <text evidence="3 14">Belongs to the anaerobic coproporphyrinogen-III oxidase family.</text>
</comment>
<feature type="binding site" evidence="15">
    <location>
        <begin position="62"/>
        <end position="64"/>
    </location>
    <ligand>
        <name>S-adenosyl-L-methionine</name>
        <dbReference type="ChEBI" id="CHEBI:59789"/>
        <label>2</label>
    </ligand>
</feature>
<dbReference type="Gene3D" id="1.10.10.920">
    <property type="match status" value="1"/>
</dbReference>
<dbReference type="GO" id="GO:0004109">
    <property type="term" value="F:coproporphyrinogen oxidase activity"/>
    <property type="evidence" value="ECO:0007669"/>
    <property type="project" value="InterPro"/>
</dbReference>
<dbReference type="OrthoDB" id="9808022at2"/>
<dbReference type="PATRIC" id="fig|989403.3.peg.2621"/>
<dbReference type="GO" id="GO:0006782">
    <property type="term" value="P:protoporphyrinogen IX biosynthetic process"/>
    <property type="evidence" value="ECO:0007669"/>
    <property type="project" value="UniProtKB-UniPathway"/>
</dbReference>
<protein>
    <recommendedName>
        <fullName evidence="14">Coproporphyrinogen-III oxidase</fullName>
        <ecNumber evidence="14">1.3.98.3</ecNumber>
    </recommendedName>
</protein>
<gene>
    <name evidence="18" type="primary">hemN_2</name>
    <name evidence="18" type="ORF">PsAD2_02459</name>
</gene>
<dbReference type="SMART" id="SM00729">
    <property type="entry name" value="Elp3"/>
    <property type="match status" value="1"/>
</dbReference>
<dbReference type="InterPro" id="IPR004558">
    <property type="entry name" value="Coprogen_oxidase_HemN"/>
</dbReference>
<organism evidence="18 19">
    <name type="scientific">Pseudovibrio axinellae</name>
    <dbReference type="NCBI Taxonomy" id="989403"/>
    <lineage>
        <taxon>Bacteria</taxon>
        <taxon>Pseudomonadati</taxon>
        <taxon>Pseudomonadota</taxon>
        <taxon>Alphaproteobacteria</taxon>
        <taxon>Hyphomicrobiales</taxon>
        <taxon>Stappiaceae</taxon>
        <taxon>Pseudovibrio</taxon>
    </lineage>
</organism>
<feature type="binding site" evidence="15">
    <location>
        <position position="107"/>
    </location>
    <ligand>
        <name>S-adenosyl-L-methionine</name>
        <dbReference type="ChEBI" id="CHEBI:59789"/>
        <label>1</label>
    </ligand>
</feature>
<dbReference type="EC" id="1.3.98.3" evidence="14"/>
<evidence type="ECO:0000256" key="4">
    <source>
        <dbReference type="ARBA" id="ARBA00011245"/>
    </source>
</evidence>
<feature type="binding site" evidence="16">
    <location>
        <position position="56"/>
    </location>
    <ligand>
        <name>[4Fe-4S] cluster</name>
        <dbReference type="ChEBI" id="CHEBI:49883"/>
        <note>4Fe-4S-S-AdoMet</note>
    </ligand>
</feature>
<reference evidence="18 19" key="1">
    <citation type="journal article" date="2016" name="Front. Microbiol.">
        <title>Comparative Genomic Analysis Reveals a Diverse Repertoire of Genes Involved in Prokaryote-Eukaryote Interactions within the Pseudovibrio Genus.</title>
        <authorList>
            <person name="Romano S."/>
            <person name="Fernandez-Guerra A."/>
            <person name="Reen F.J."/>
            <person name="Glockner F.O."/>
            <person name="Crowley S.P."/>
            <person name="O'Sullivan O."/>
            <person name="Cotter P.D."/>
            <person name="Adams C."/>
            <person name="Dobson A.D."/>
            <person name="O'Gara F."/>
        </authorList>
    </citation>
    <scope>NUCLEOTIDE SEQUENCE [LARGE SCALE GENOMIC DNA]</scope>
    <source>
        <strain evidence="18 19">Ad2</strain>
    </source>
</reference>
<feature type="binding site" evidence="15">
    <location>
        <begin position="108"/>
        <end position="109"/>
    </location>
    <ligand>
        <name>S-adenosyl-L-methionine</name>
        <dbReference type="ChEBI" id="CHEBI:59789"/>
        <label>2</label>
    </ligand>
</feature>
<keyword evidence="12 14" id="KW-0627">Porphyrin biosynthesis</keyword>
<dbReference type="InterPro" id="IPR013785">
    <property type="entry name" value="Aldolase_TIM"/>
</dbReference>
<accession>A0A165YL66</accession>
<dbReference type="STRING" id="989403.SAMN05421798_101582"/>
<evidence type="ECO:0000256" key="2">
    <source>
        <dbReference type="ARBA" id="ARBA00004785"/>
    </source>
</evidence>
<dbReference type="SFLD" id="SFLDG01082">
    <property type="entry name" value="B12-binding_domain_containing"/>
    <property type="match status" value="1"/>
</dbReference>
<dbReference type="GO" id="GO:0051989">
    <property type="term" value="F:coproporphyrinogen dehydrogenase activity"/>
    <property type="evidence" value="ECO:0007669"/>
    <property type="project" value="UniProtKB-EC"/>
</dbReference>
<evidence type="ECO:0000256" key="9">
    <source>
        <dbReference type="ARBA" id="ARBA00023002"/>
    </source>
</evidence>
<keyword evidence="5 14" id="KW-0004">4Fe-4S</keyword>
<feature type="binding site" evidence="15">
    <location>
        <position position="50"/>
    </location>
    <ligand>
        <name>S-adenosyl-L-methionine</name>
        <dbReference type="ChEBI" id="CHEBI:59789"/>
        <label>1</label>
    </ligand>
</feature>
<dbReference type="GO" id="GO:0051539">
    <property type="term" value="F:4 iron, 4 sulfur cluster binding"/>
    <property type="evidence" value="ECO:0007669"/>
    <property type="project" value="UniProtKB-KW"/>
</dbReference>
<dbReference type="Pfam" id="PF04055">
    <property type="entry name" value="Radical_SAM"/>
    <property type="match status" value="1"/>
</dbReference>
<keyword evidence="11 14" id="KW-0411">Iron-sulfur</keyword>
<dbReference type="GO" id="GO:0046872">
    <property type="term" value="F:metal ion binding"/>
    <property type="evidence" value="ECO:0007669"/>
    <property type="project" value="UniProtKB-KW"/>
</dbReference>
<evidence type="ECO:0000256" key="1">
    <source>
        <dbReference type="ARBA" id="ARBA00004496"/>
    </source>
</evidence>
<dbReference type="EMBL" id="LMCB01000017">
    <property type="protein sequence ID" value="KZL18943.1"/>
    <property type="molecule type" value="Genomic_DNA"/>
</dbReference>
<evidence type="ECO:0000256" key="6">
    <source>
        <dbReference type="ARBA" id="ARBA00022490"/>
    </source>
</evidence>
<proteinExistence type="inferred from homology"/>
<comment type="subunit">
    <text evidence="4">Monomer.</text>
</comment>
<evidence type="ECO:0000256" key="12">
    <source>
        <dbReference type="ARBA" id="ARBA00023244"/>
    </source>
</evidence>
<comment type="pathway">
    <text evidence="2 14">Porphyrin-containing compound metabolism; protoporphyrin-IX biosynthesis; protoporphyrinogen-IX from coproporphyrinogen-III (AdoMet route): step 1/1.</text>
</comment>
<feature type="domain" description="Radical SAM core" evidence="17">
    <location>
        <begin position="41"/>
        <end position="283"/>
    </location>
</feature>
<feature type="binding site" evidence="16">
    <location>
        <position position="60"/>
    </location>
    <ligand>
        <name>[4Fe-4S] cluster</name>
        <dbReference type="ChEBI" id="CHEBI:49883"/>
        <note>4Fe-4S-S-AdoMet</note>
    </ligand>
</feature>
<comment type="caution">
    <text evidence="18">The sequence shown here is derived from an EMBL/GenBank/DDBJ whole genome shotgun (WGS) entry which is preliminary data.</text>
</comment>
<comment type="catalytic activity">
    <reaction evidence="13 14">
        <text>coproporphyrinogen III + 2 S-adenosyl-L-methionine = protoporphyrinogen IX + 2 5'-deoxyadenosine + 2 L-methionine + 2 CO2</text>
        <dbReference type="Rhea" id="RHEA:15425"/>
        <dbReference type="ChEBI" id="CHEBI:16526"/>
        <dbReference type="ChEBI" id="CHEBI:17319"/>
        <dbReference type="ChEBI" id="CHEBI:57307"/>
        <dbReference type="ChEBI" id="CHEBI:57309"/>
        <dbReference type="ChEBI" id="CHEBI:57844"/>
        <dbReference type="ChEBI" id="CHEBI:59789"/>
        <dbReference type="EC" id="1.3.98.3"/>
    </reaction>
</comment>
<dbReference type="InterPro" id="IPR007197">
    <property type="entry name" value="rSAM"/>
</dbReference>
<dbReference type="Proteomes" id="UP000076577">
    <property type="component" value="Unassembled WGS sequence"/>
</dbReference>
<comment type="subcellular location">
    <subcellularLocation>
        <location evidence="1 14">Cytoplasm</location>
    </subcellularLocation>
</comment>
<feature type="binding site" evidence="15">
    <location>
        <position position="324"/>
    </location>
    <ligand>
        <name>S-adenosyl-L-methionine</name>
        <dbReference type="ChEBI" id="CHEBI:59789"/>
        <label>1</label>
    </ligand>
</feature>
<evidence type="ECO:0000313" key="18">
    <source>
        <dbReference type="EMBL" id="KZL18943.1"/>
    </source>
</evidence>
<dbReference type="PIRSF" id="PIRSF000167">
    <property type="entry name" value="HemN"/>
    <property type="match status" value="1"/>
</dbReference>
<evidence type="ECO:0000256" key="16">
    <source>
        <dbReference type="PIRSR" id="PIRSR000167-2"/>
    </source>
</evidence>
<dbReference type="SFLD" id="SFLDG01065">
    <property type="entry name" value="anaerobic_coproporphyrinogen-I"/>
    <property type="match status" value="1"/>
</dbReference>
<dbReference type="NCBIfam" id="TIGR00538">
    <property type="entry name" value="hemN"/>
    <property type="match status" value="1"/>
</dbReference>
<evidence type="ECO:0000256" key="10">
    <source>
        <dbReference type="ARBA" id="ARBA00023004"/>
    </source>
</evidence>
<dbReference type="UniPathway" id="UPA00251">
    <property type="reaction ID" value="UER00323"/>
</dbReference>
<keyword evidence="19" id="KW-1185">Reference proteome</keyword>
<evidence type="ECO:0000259" key="17">
    <source>
        <dbReference type="PROSITE" id="PS51918"/>
    </source>
</evidence>
<evidence type="ECO:0000256" key="8">
    <source>
        <dbReference type="ARBA" id="ARBA00022723"/>
    </source>
</evidence>
<evidence type="ECO:0000256" key="11">
    <source>
        <dbReference type="ARBA" id="ARBA00023014"/>
    </source>
</evidence>
<evidence type="ECO:0000256" key="14">
    <source>
        <dbReference type="PIRNR" id="PIRNR000167"/>
    </source>
</evidence>
<sequence>MTDLEQKYASLNVPRYTSYPTAPHFSEAVGPAIYGDWLESIPRDTPLSLYLHVPFCQEMCHYCGCNTKATKKIQPVLAYVELMLKEIDLVLARLGTGRAVHHIHWGGGTPSLVPREAFLKIVEKLKANFVFTDDIEHAIELDPRTVGDYLAETLKMAGITRTSLGVQDFDEDVQKQIGRIQPLKTVEKAVAALRNVGLNDINFDLMYGLPGQSEKTIRETVEYTKALAPGRVALFGYAHVPWFKKHQQLIKEENLPGTNERIMLSDVSRDALVEAGYDVIGLDHFALPTDEMAIALKEGRLRRNFQGYTTDNADCLIGFGCSSIGFLPQGYVQTTPSAREWERMLADETLPIKKGIAVDQIDLCRAEIIMQLMTYYQVDYAAKAQKYGLPAGEFDKIPEALQDMVNDAVVEQNGTTVTVTNAGRRYVRVVAAAFDSYLATQQARHSVAV</sequence>
<dbReference type="PANTHER" id="PTHR13932:SF6">
    <property type="entry name" value="OXYGEN-INDEPENDENT COPROPORPHYRINOGEN III OXIDASE"/>
    <property type="match status" value="1"/>
</dbReference>
<dbReference type="AlphaFoldDB" id="A0A165YL66"/>
<dbReference type="Gene3D" id="3.20.20.70">
    <property type="entry name" value="Aldolase class I"/>
    <property type="match status" value="1"/>
</dbReference>
<evidence type="ECO:0000256" key="5">
    <source>
        <dbReference type="ARBA" id="ARBA00022485"/>
    </source>
</evidence>
<dbReference type="PANTHER" id="PTHR13932">
    <property type="entry name" value="COPROPORPHYRINIGEN III OXIDASE"/>
    <property type="match status" value="1"/>
</dbReference>
<keyword evidence="8 14" id="KW-0479">Metal-binding</keyword>
<feature type="binding site" evidence="15">
    <location>
        <position position="179"/>
    </location>
    <ligand>
        <name>S-adenosyl-L-methionine</name>
        <dbReference type="ChEBI" id="CHEBI:59789"/>
        <label>2</label>
    </ligand>
</feature>
<dbReference type="InterPro" id="IPR058240">
    <property type="entry name" value="rSAM_sf"/>
</dbReference>